<evidence type="ECO:0000313" key="2">
    <source>
        <dbReference type="EMBL" id="CAK0803240.1"/>
    </source>
</evidence>
<comment type="caution">
    <text evidence="2">The sequence shown here is derived from an EMBL/GenBank/DDBJ whole genome shotgun (WGS) entry which is preliminary data.</text>
</comment>
<feature type="compositionally biased region" description="Low complexity" evidence="1">
    <location>
        <begin position="119"/>
        <end position="137"/>
    </location>
</feature>
<feature type="region of interest" description="Disordered" evidence="1">
    <location>
        <begin position="118"/>
        <end position="148"/>
    </location>
</feature>
<evidence type="ECO:0000256" key="1">
    <source>
        <dbReference type="SAM" id="MobiDB-lite"/>
    </source>
</evidence>
<evidence type="ECO:0000313" key="3">
    <source>
        <dbReference type="Proteomes" id="UP001189429"/>
    </source>
</evidence>
<organism evidence="2 3">
    <name type="scientific">Prorocentrum cordatum</name>
    <dbReference type="NCBI Taxonomy" id="2364126"/>
    <lineage>
        <taxon>Eukaryota</taxon>
        <taxon>Sar</taxon>
        <taxon>Alveolata</taxon>
        <taxon>Dinophyceae</taxon>
        <taxon>Prorocentrales</taxon>
        <taxon>Prorocentraceae</taxon>
        <taxon>Prorocentrum</taxon>
    </lineage>
</organism>
<feature type="region of interest" description="Disordered" evidence="1">
    <location>
        <begin position="1"/>
        <end position="24"/>
    </location>
</feature>
<feature type="region of interest" description="Disordered" evidence="1">
    <location>
        <begin position="63"/>
        <end position="103"/>
    </location>
</feature>
<name>A0ABN9QBF8_9DINO</name>
<protein>
    <submittedName>
        <fullName evidence="2">Uncharacterized protein</fullName>
    </submittedName>
</protein>
<keyword evidence="3" id="KW-1185">Reference proteome</keyword>
<sequence length="148" mass="15645">MPSRKFPLPPQQAGTPAPPPVRAPPDNVRLYVLLASTRPGTVVTARAQVPYACACAPLPAWHGRNAGRRAPSVQSTGAASRQGRWRLARRQNRPARQPDTAARCAGENLGLARVLGTPASSFSSSASSSLFHSPPLSRASVHDGHEKS</sequence>
<feature type="compositionally biased region" description="Basic residues" evidence="1">
    <location>
        <begin position="83"/>
        <end position="93"/>
    </location>
</feature>
<proteinExistence type="predicted"/>
<dbReference type="Proteomes" id="UP001189429">
    <property type="component" value="Unassembled WGS sequence"/>
</dbReference>
<accession>A0ABN9QBF8</accession>
<reference evidence="2" key="1">
    <citation type="submission" date="2023-10" db="EMBL/GenBank/DDBJ databases">
        <authorList>
            <person name="Chen Y."/>
            <person name="Shah S."/>
            <person name="Dougan E. K."/>
            <person name="Thang M."/>
            <person name="Chan C."/>
        </authorList>
    </citation>
    <scope>NUCLEOTIDE SEQUENCE [LARGE SCALE GENOMIC DNA]</scope>
</reference>
<gene>
    <name evidence="2" type="ORF">PCOR1329_LOCUS10503</name>
</gene>
<dbReference type="EMBL" id="CAUYUJ010002980">
    <property type="protein sequence ID" value="CAK0803240.1"/>
    <property type="molecule type" value="Genomic_DNA"/>
</dbReference>